<dbReference type="RefSeq" id="WP_148540255.1">
    <property type="nucleotide sequence ID" value="NZ_VSDQ01000332.1"/>
</dbReference>
<dbReference type="PANTHER" id="PTHR23150">
    <property type="entry name" value="SULFATASE MODIFYING FACTOR 1, 2"/>
    <property type="match status" value="1"/>
</dbReference>
<dbReference type="PANTHER" id="PTHR23150:SF19">
    <property type="entry name" value="FORMYLGLYCINE-GENERATING ENZYME"/>
    <property type="match status" value="1"/>
</dbReference>
<dbReference type="Proteomes" id="UP000323930">
    <property type="component" value="Unassembled WGS sequence"/>
</dbReference>
<proteinExistence type="predicted"/>
<comment type="caution">
    <text evidence="3">The sequence shown here is derived from an EMBL/GenBank/DDBJ whole genome shotgun (WGS) entry which is preliminary data.</text>
</comment>
<evidence type="ECO:0000313" key="4">
    <source>
        <dbReference type="Proteomes" id="UP000323930"/>
    </source>
</evidence>
<gene>
    <name evidence="3" type="ORF">FUA24_04710</name>
</gene>
<feature type="compositionally biased region" description="Basic and acidic residues" evidence="1">
    <location>
        <begin position="115"/>
        <end position="125"/>
    </location>
</feature>
<dbReference type="AlphaFoldDB" id="A0A5D0IUJ8"/>
<evidence type="ECO:0000256" key="1">
    <source>
        <dbReference type="SAM" id="MobiDB-lite"/>
    </source>
</evidence>
<organism evidence="3 4">
    <name type="scientific">Seonamhaeicola marinus</name>
    <dbReference type="NCBI Taxonomy" id="1912246"/>
    <lineage>
        <taxon>Bacteria</taxon>
        <taxon>Pseudomonadati</taxon>
        <taxon>Bacteroidota</taxon>
        <taxon>Flavobacteriia</taxon>
        <taxon>Flavobacteriales</taxon>
        <taxon>Flavobacteriaceae</taxon>
    </lineage>
</organism>
<feature type="domain" description="Sulfatase-modifying factor enzyme-like" evidence="2">
    <location>
        <begin position="39"/>
        <end position="272"/>
    </location>
</feature>
<dbReference type="InterPro" id="IPR051043">
    <property type="entry name" value="Sulfatase_Mod_Factor_Kinase"/>
</dbReference>
<name>A0A5D0IUJ8_9FLAO</name>
<dbReference type="Pfam" id="PF03781">
    <property type="entry name" value="FGE-sulfatase"/>
    <property type="match status" value="1"/>
</dbReference>
<reference evidence="3 4" key="1">
    <citation type="submission" date="2019-08" db="EMBL/GenBank/DDBJ databases">
        <title>Seonamhaeicola sediminis sp. nov., isolated from marine sediment.</title>
        <authorList>
            <person name="Cao W.R."/>
        </authorList>
    </citation>
    <scope>NUCLEOTIDE SEQUENCE [LARGE SCALE GENOMIC DNA]</scope>
    <source>
        <strain evidence="3 4">B011</strain>
    </source>
</reference>
<dbReference type="GO" id="GO:0120147">
    <property type="term" value="F:formylglycine-generating oxidase activity"/>
    <property type="evidence" value="ECO:0007669"/>
    <property type="project" value="TreeGrafter"/>
</dbReference>
<dbReference type="Gene3D" id="3.90.1580.10">
    <property type="entry name" value="paralog of FGE (formylglycine-generating enzyme)"/>
    <property type="match status" value="1"/>
</dbReference>
<dbReference type="SUPFAM" id="SSF56436">
    <property type="entry name" value="C-type lectin-like"/>
    <property type="match status" value="1"/>
</dbReference>
<dbReference type="InterPro" id="IPR005532">
    <property type="entry name" value="SUMF_dom"/>
</dbReference>
<dbReference type="OrthoDB" id="9768004at2"/>
<dbReference type="InterPro" id="IPR016187">
    <property type="entry name" value="CTDL_fold"/>
</dbReference>
<dbReference type="EMBL" id="VSDQ01000332">
    <property type="protein sequence ID" value="TYA86831.1"/>
    <property type="molecule type" value="Genomic_DNA"/>
</dbReference>
<keyword evidence="4" id="KW-1185">Reference proteome</keyword>
<dbReference type="InterPro" id="IPR042095">
    <property type="entry name" value="SUMF_sf"/>
</dbReference>
<evidence type="ECO:0000259" key="2">
    <source>
        <dbReference type="Pfam" id="PF03781"/>
    </source>
</evidence>
<feature type="region of interest" description="Disordered" evidence="1">
    <location>
        <begin position="99"/>
        <end position="125"/>
    </location>
</feature>
<protein>
    <submittedName>
        <fullName evidence="3">Formylglycine-generating enzyme family protein</fullName>
    </submittedName>
</protein>
<sequence>MKFLNIIIFAILLSVKGIAQEEFKAYTQNIEGTDVSFKLVPIEGGTFMIGASKKDKKKELDELPQKQVEVSSFWMGVYEVTHKEFLLFTDATRDILANGEPNPEVISRPSSPYEDPSKGLGDEDMKPTVGLTQYNALSYCRWLYKRTGVFYRLPTEAEWEYAARAGTETPYFFGKKKKDLAEYAWYSENANGQLHIVGQKKPNTYGLYDIYGNVSEWCLDQYYQDFYTKIKDGETDPRGFPDALYPRSVRGGSFIDDAEECRSSNRITSTDDWKARDPQLPKSFWWNTDSEFVGFRLVRPLKQPTKEEAELFFSSMLE</sequence>
<evidence type="ECO:0000313" key="3">
    <source>
        <dbReference type="EMBL" id="TYA86831.1"/>
    </source>
</evidence>
<accession>A0A5D0IUJ8</accession>